<keyword evidence="3" id="KW-1003">Cell membrane</keyword>
<evidence type="ECO:0000313" key="10">
    <source>
        <dbReference type="Proteomes" id="UP000823886"/>
    </source>
</evidence>
<dbReference type="GO" id="GO:0055085">
    <property type="term" value="P:transmembrane transport"/>
    <property type="evidence" value="ECO:0007669"/>
    <property type="project" value="InterPro"/>
</dbReference>
<dbReference type="Gene3D" id="1.10.3720.10">
    <property type="entry name" value="MetI-like"/>
    <property type="match status" value="1"/>
</dbReference>
<feature type="transmembrane region" description="Helical" evidence="7">
    <location>
        <begin position="90"/>
        <end position="114"/>
    </location>
</feature>
<organism evidence="9 10">
    <name type="scientific">Candidatus Blautia merdavium</name>
    <dbReference type="NCBI Taxonomy" id="2838494"/>
    <lineage>
        <taxon>Bacteria</taxon>
        <taxon>Bacillati</taxon>
        <taxon>Bacillota</taxon>
        <taxon>Clostridia</taxon>
        <taxon>Lachnospirales</taxon>
        <taxon>Lachnospiraceae</taxon>
        <taxon>Blautia</taxon>
    </lineage>
</organism>
<feature type="transmembrane region" description="Helical" evidence="7">
    <location>
        <begin position="173"/>
        <end position="196"/>
    </location>
</feature>
<dbReference type="CDD" id="cd06261">
    <property type="entry name" value="TM_PBP2"/>
    <property type="match status" value="1"/>
</dbReference>
<gene>
    <name evidence="9" type="ORF">H9753_03715</name>
</gene>
<dbReference type="PROSITE" id="PS50928">
    <property type="entry name" value="ABC_TM1"/>
    <property type="match status" value="1"/>
</dbReference>
<name>A0A9D2PKL5_9FIRM</name>
<dbReference type="GO" id="GO:0005886">
    <property type="term" value="C:plasma membrane"/>
    <property type="evidence" value="ECO:0007669"/>
    <property type="project" value="UniProtKB-SubCell"/>
</dbReference>
<evidence type="ECO:0000256" key="6">
    <source>
        <dbReference type="ARBA" id="ARBA00023136"/>
    </source>
</evidence>
<evidence type="ECO:0000256" key="7">
    <source>
        <dbReference type="RuleBase" id="RU363032"/>
    </source>
</evidence>
<reference evidence="9" key="1">
    <citation type="journal article" date="2021" name="PeerJ">
        <title>Extensive microbial diversity within the chicken gut microbiome revealed by metagenomics and culture.</title>
        <authorList>
            <person name="Gilroy R."/>
            <person name="Ravi A."/>
            <person name="Getino M."/>
            <person name="Pursley I."/>
            <person name="Horton D.L."/>
            <person name="Alikhan N.F."/>
            <person name="Baker D."/>
            <person name="Gharbi K."/>
            <person name="Hall N."/>
            <person name="Watson M."/>
            <person name="Adriaenssens E.M."/>
            <person name="Foster-Nyarko E."/>
            <person name="Jarju S."/>
            <person name="Secka A."/>
            <person name="Antonio M."/>
            <person name="Oren A."/>
            <person name="Chaudhuri R.R."/>
            <person name="La Ragione R."/>
            <person name="Hildebrand F."/>
            <person name="Pallen M.J."/>
        </authorList>
    </citation>
    <scope>NUCLEOTIDE SEQUENCE</scope>
    <source>
        <strain evidence="9">ChiBcec2-3848</strain>
    </source>
</reference>
<evidence type="ECO:0000256" key="5">
    <source>
        <dbReference type="ARBA" id="ARBA00022989"/>
    </source>
</evidence>
<dbReference type="Proteomes" id="UP000823886">
    <property type="component" value="Unassembled WGS sequence"/>
</dbReference>
<evidence type="ECO:0000256" key="3">
    <source>
        <dbReference type="ARBA" id="ARBA00022475"/>
    </source>
</evidence>
<comment type="subcellular location">
    <subcellularLocation>
        <location evidence="1 7">Cell membrane</location>
        <topology evidence="1 7">Multi-pass membrane protein</topology>
    </subcellularLocation>
</comment>
<dbReference type="InterPro" id="IPR000515">
    <property type="entry name" value="MetI-like"/>
</dbReference>
<feature type="transmembrane region" description="Helical" evidence="7">
    <location>
        <begin position="283"/>
        <end position="306"/>
    </location>
</feature>
<feature type="transmembrane region" description="Helical" evidence="7">
    <location>
        <begin position="126"/>
        <end position="146"/>
    </location>
</feature>
<proteinExistence type="inferred from homology"/>
<keyword evidence="5 7" id="KW-1133">Transmembrane helix</keyword>
<dbReference type="AlphaFoldDB" id="A0A9D2PKL5"/>
<dbReference type="PANTHER" id="PTHR43227:SF11">
    <property type="entry name" value="BLL4140 PROTEIN"/>
    <property type="match status" value="1"/>
</dbReference>
<dbReference type="InterPro" id="IPR035906">
    <property type="entry name" value="MetI-like_sf"/>
</dbReference>
<evidence type="ECO:0000259" key="8">
    <source>
        <dbReference type="PROSITE" id="PS50928"/>
    </source>
</evidence>
<dbReference type="InterPro" id="IPR050809">
    <property type="entry name" value="UgpAE/MalFG_permease"/>
</dbReference>
<evidence type="ECO:0000256" key="2">
    <source>
        <dbReference type="ARBA" id="ARBA00022448"/>
    </source>
</evidence>
<dbReference type="EMBL" id="DWVZ01000047">
    <property type="protein sequence ID" value="HJC62714.1"/>
    <property type="molecule type" value="Genomic_DNA"/>
</dbReference>
<feature type="transmembrane region" description="Helical" evidence="7">
    <location>
        <begin position="21"/>
        <end position="49"/>
    </location>
</feature>
<dbReference type="PANTHER" id="PTHR43227">
    <property type="entry name" value="BLL4140 PROTEIN"/>
    <property type="match status" value="1"/>
</dbReference>
<keyword evidence="6 7" id="KW-0472">Membrane</keyword>
<reference evidence="9" key="2">
    <citation type="submission" date="2021-04" db="EMBL/GenBank/DDBJ databases">
        <authorList>
            <person name="Gilroy R."/>
        </authorList>
    </citation>
    <scope>NUCLEOTIDE SEQUENCE</scope>
    <source>
        <strain evidence="9">ChiBcec2-3848</strain>
    </source>
</reference>
<keyword evidence="4 7" id="KW-0812">Transmembrane</keyword>
<evidence type="ECO:0000313" key="9">
    <source>
        <dbReference type="EMBL" id="HJC62714.1"/>
    </source>
</evidence>
<sequence length="316" mass="35698">MKKEAKTKEKVKKKRWTRDDTELSLLALPTTVWYLLFSFLPMFGIIIAFKDYRVNGGFINSMLTSEWNGVENFKFLFGSGDIGIILRNTIGYNIVFIILGIVVPVAAAIAIGYIHSKRAAKVYQTAMFMPYFLSWVVVSALIWAFLSYDKGLVNGLIASGGGERVQWYMKPEIWPFFLVFMNLWKSVGYGMVVYLATITGIDKTYYEAACIDGATIWQQIRFITLPLMKTVIIMMFIMAVGRIFYSDFGLFYQVPRDSNSLYNVTYTLDVFTYKQLKTATTGMAAAAAFVQSVAGCITILTANAIVRKIDRESAMI</sequence>
<evidence type="ECO:0000256" key="1">
    <source>
        <dbReference type="ARBA" id="ARBA00004651"/>
    </source>
</evidence>
<dbReference type="Pfam" id="PF00528">
    <property type="entry name" value="BPD_transp_1"/>
    <property type="match status" value="1"/>
</dbReference>
<evidence type="ECO:0000256" key="4">
    <source>
        <dbReference type="ARBA" id="ARBA00022692"/>
    </source>
</evidence>
<keyword evidence="2 7" id="KW-0813">Transport</keyword>
<comment type="similarity">
    <text evidence="7">Belongs to the binding-protein-dependent transport system permease family.</text>
</comment>
<dbReference type="SUPFAM" id="SSF161098">
    <property type="entry name" value="MetI-like"/>
    <property type="match status" value="1"/>
</dbReference>
<feature type="domain" description="ABC transmembrane type-1" evidence="8">
    <location>
        <begin position="86"/>
        <end position="302"/>
    </location>
</feature>
<protein>
    <submittedName>
        <fullName evidence="9">ABC transporter permease subunit</fullName>
    </submittedName>
</protein>
<accession>A0A9D2PKL5</accession>
<comment type="caution">
    <text evidence="9">The sequence shown here is derived from an EMBL/GenBank/DDBJ whole genome shotgun (WGS) entry which is preliminary data.</text>
</comment>
<feature type="transmembrane region" description="Helical" evidence="7">
    <location>
        <begin position="227"/>
        <end position="245"/>
    </location>
</feature>